<evidence type="ECO:0000256" key="3">
    <source>
        <dbReference type="ARBA" id="ARBA00022729"/>
    </source>
</evidence>
<protein>
    <submittedName>
        <fullName evidence="7">Uncharacterized protein</fullName>
    </submittedName>
</protein>
<dbReference type="Proteomes" id="UP000178869">
    <property type="component" value="Unassembled WGS sequence"/>
</dbReference>
<evidence type="ECO:0000256" key="2">
    <source>
        <dbReference type="ARBA" id="ARBA00022525"/>
    </source>
</evidence>
<keyword evidence="6" id="KW-1133">Transmembrane helix</keyword>
<name>A0A1G2PGD5_9BACT</name>
<evidence type="ECO:0000256" key="6">
    <source>
        <dbReference type="SAM" id="Phobius"/>
    </source>
</evidence>
<organism evidence="7 8">
    <name type="scientific">Candidatus Terrybacteria bacterium RIFCSPHIGHO2_01_FULL_43_35</name>
    <dbReference type="NCBI Taxonomy" id="1802361"/>
    <lineage>
        <taxon>Bacteria</taxon>
        <taxon>Candidatus Terryibacteriota</taxon>
    </lineage>
</organism>
<feature type="region of interest" description="Disordered" evidence="5">
    <location>
        <begin position="291"/>
        <end position="311"/>
    </location>
</feature>
<reference evidence="7 8" key="1">
    <citation type="journal article" date="2016" name="Nat. Commun.">
        <title>Thousands of microbial genomes shed light on interconnected biogeochemical processes in an aquifer system.</title>
        <authorList>
            <person name="Anantharaman K."/>
            <person name="Brown C.T."/>
            <person name="Hug L.A."/>
            <person name="Sharon I."/>
            <person name="Castelle C.J."/>
            <person name="Probst A.J."/>
            <person name="Thomas B.C."/>
            <person name="Singh A."/>
            <person name="Wilkins M.J."/>
            <person name="Karaoz U."/>
            <person name="Brodie E.L."/>
            <person name="Williams K.H."/>
            <person name="Hubbard S.S."/>
            <person name="Banfield J.F."/>
        </authorList>
    </citation>
    <scope>NUCLEOTIDE SEQUENCE [LARGE SCALE GENOMIC DNA]</scope>
</reference>
<comment type="subcellular location">
    <subcellularLocation>
        <location evidence="1">Secreted</location>
    </subcellularLocation>
</comment>
<dbReference type="InterPro" id="IPR059100">
    <property type="entry name" value="TSP3_bac"/>
</dbReference>
<evidence type="ECO:0000313" key="7">
    <source>
        <dbReference type="EMBL" id="OHA46681.1"/>
    </source>
</evidence>
<feature type="region of interest" description="Disordered" evidence="5">
    <location>
        <begin position="71"/>
        <end position="103"/>
    </location>
</feature>
<evidence type="ECO:0000256" key="1">
    <source>
        <dbReference type="ARBA" id="ARBA00004613"/>
    </source>
</evidence>
<feature type="compositionally biased region" description="Polar residues" evidence="5">
    <location>
        <begin position="300"/>
        <end position="311"/>
    </location>
</feature>
<keyword evidence="4" id="KW-0106">Calcium</keyword>
<feature type="compositionally biased region" description="Basic and acidic residues" evidence="5">
    <location>
        <begin position="85"/>
        <end position="97"/>
    </location>
</feature>
<keyword evidence="3" id="KW-0732">Signal</keyword>
<dbReference type="Pfam" id="PF18884">
    <property type="entry name" value="TSP3_bac"/>
    <property type="match status" value="2"/>
</dbReference>
<proteinExistence type="predicted"/>
<evidence type="ECO:0000256" key="4">
    <source>
        <dbReference type="ARBA" id="ARBA00022837"/>
    </source>
</evidence>
<evidence type="ECO:0000313" key="8">
    <source>
        <dbReference type="Proteomes" id="UP000178869"/>
    </source>
</evidence>
<dbReference type="AlphaFoldDB" id="A0A1G2PGD5"/>
<dbReference type="EMBL" id="MHSR01000013">
    <property type="protein sequence ID" value="OHA46681.1"/>
    <property type="molecule type" value="Genomic_DNA"/>
</dbReference>
<keyword evidence="6" id="KW-0472">Membrane</keyword>
<evidence type="ECO:0000256" key="5">
    <source>
        <dbReference type="SAM" id="MobiDB-lite"/>
    </source>
</evidence>
<sequence>MRRFFRKLIKPGFYLLMLGLAIYGGSAFWHGNFVRNLKASIFSNSPVNQPAIGSAASFLHDEDGDGLSDAKELIYGTNPNNPDTDGDRYKDGDEVKNGYDPTLSGRARVDENTKLASNLTVQYFSWLQTKTGDNDPRLDEKQIEKFLTEKKMDAFILPEISDRDINISAADGTDAVKNYLKEFSTIQLPAETASYFDIAQSVVQEQKADVVEKVLAGINETEQHIRNLQTPKEAVDLQKGYLGLFKGLRELFADLYEINTDPVKLMRDVRWGGDLVQQGYALERIRLGLEEKYNPPAVQNPPTSGEQQPAP</sequence>
<keyword evidence="2" id="KW-0964">Secreted</keyword>
<comment type="caution">
    <text evidence="7">The sequence shown here is derived from an EMBL/GenBank/DDBJ whole genome shotgun (WGS) entry which is preliminary data.</text>
</comment>
<feature type="transmembrane region" description="Helical" evidence="6">
    <location>
        <begin position="12"/>
        <end position="31"/>
    </location>
</feature>
<gene>
    <name evidence="7" type="ORF">A2828_02135</name>
</gene>
<keyword evidence="6" id="KW-0812">Transmembrane</keyword>
<accession>A0A1G2PGD5</accession>